<evidence type="ECO:0000256" key="1">
    <source>
        <dbReference type="SAM" id="Phobius"/>
    </source>
</evidence>
<comment type="caution">
    <text evidence="2">The sequence shown here is derived from an EMBL/GenBank/DDBJ whole genome shotgun (WGS) entry which is preliminary data.</text>
</comment>
<keyword evidence="1" id="KW-1133">Transmembrane helix</keyword>
<keyword evidence="1" id="KW-0812">Transmembrane</keyword>
<dbReference type="AlphaFoldDB" id="A0A7C2B8R1"/>
<gene>
    <name evidence="2" type="ORF">ENP23_04615</name>
</gene>
<feature type="transmembrane region" description="Helical" evidence="1">
    <location>
        <begin position="65"/>
        <end position="85"/>
    </location>
</feature>
<protein>
    <submittedName>
        <fullName evidence="2">Uncharacterized protein</fullName>
    </submittedName>
</protein>
<proteinExistence type="predicted"/>
<sequence length="116" mass="13611">MSAVPKKRCSPYVFSLQSLVLSRWLRSSMSWLPSQPRQLRRPLTTHRLKISMRTARSSIMKQVRLLMRTPLILICLLLRIYLLVAQKARRKRWIKPRLALSGARESKDRACLGRNI</sequence>
<accession>A0A7C2B8R1</accession>
<name>A0A7C2B8R1_9PSED</name>
<dbReference type="EMBL" id="DSIN01000014">
    <property type="protein sequence ID" value="HEF25035.1"/>
    <property type="molecule type" value="Genomic_DNA"/>
</dbReference>
<organism evidence="2">
    <name type="scientific">Pseudomonas graminis</name>
    <dbReference type="NCBI Taxonomy" id="158627"/>
    <lineage>
        <taxon>Bacteria</taxon>
        <taxon>Pseudomonadati</taxon>
        <taxon>Pseudomonadota</taxon>
        <taxon>Gammaproteobacteria</taxon>
        <taxon>Pseudomonadales</taxon>
        <taxon>Pseudomonadaceae</taxon>
        <taxon>Pseudomonas</taxon>
    </lineage>
</organism>
<keyword evidence="1" id="KW-0472">Membrane</keyword>
<evidence type="ECO:0000313" key="2">
    <source>
        <dbReference type="EMBL" id="HEF25035.1"/>
    </source>
</evidence>
<reference evidence="2" key="1">
    <citation type="journal article" date="2020" name="mSystems">
        <title>Genome- and Community-Level Interaction Insights into Carbon Utilization and Element Cycling Functions of Hydrothermarchaeota in Hydrothermal Sediment.</title>
        <authorList>
            <person name="Zhou Z."/>
            <person name="Liu Y."/>
            <person name="Xu W."/>
            <person name="Pan J."/>
            <person name="Luo Z.H."/>
            <person name="Li M."/>
        </authorList>
    </citation>
    <scope>NUCLEOTIDE SEQUENCE [LARGE SCALE GENOMIC DNA]</scope>
    <source>
        <strain evidence="2">SpSt-200</strain>
    </source>
</reference>